<name>A0A9P3LCX0_9APHY</name>
<reference evidence="1 2" key="1">
    <citation type="submission" date="2021-08" db="EMBL/GenBank/DDBJ databases">
        <title>Draft Genome Sequence of Phanerochaete sordida strain YK-624.</title>
        <authorList>
            <person name="Mori T."/>
            <person name="Dohra H."/>
            <person name="Suzuki T."/>
            <person name="Kawagishi H."/>
            <person name="Hirai H."/>
        </authorList>
    </citation>
    <scope>NUCLEOTIDE SEQUENCE [LARGE SCALE GENOMIC DNA]</scope>
    <source>
        <strain evidence="1 2">YK-624</strain>
    </source>
</reference>
<proteinExistence type="predicted"/>
<evidence type="ECO:0008006" key="3">
    <source>
        <dbReference type="Google" id="ProtNLM"/>
    </source>
</evidence>
<dbReference type="EMBL" id="BPQB01000013">
    <property type="protein sequence ID" value="GJE89713.1"/>
    <property type="molecule type" value="Genomic_DNA"/>
</dbReference>
<protein>
    <recommendedName>
        <fullName evidence="3">F-box domain-containing protein</fullName>
    </recommendedName>
</protein>
<dbReference type="Proteomes" id="UP000703269">
    <property type="component" value="Unassembled WGS sequence"/>
</dbReference>
<dbReference type="AlphaFoldDB" id="A0A9P3LCX0"/>
<accession>A0A9P3LCX0</accession>
<gene>
    <name evidence="1" type="ORF">PsYK624_058190</name>
</gene>
<organism evidence="1 2">
    <name type="scientific">Phanerochaete sordida</name>
    <dbReference type="NCBI Taxonomy" id="48140"/>
    <lineage>
        <taxon>Eukaryota</taxon>
        <taxon>Fungi</taxon>
        <taxon>Dikarya</taxon>
        <taxon>Basidiomycota</taxon>
        <taxon>Agaricomycotina</taxon>
        <taxon>Agaricomycetes</taxon>
        <taxon>Polyporales</taxon>
        <taxon>Phanerochaetaceae</taxon>
        <taxon>Phanerochaete</taxon>
    </lineage>
</organism>
<sequence length="393" mass="43153">MGVFDLFFDLTACLFAHNEDKVPHSIPTSSSHDGHPTPALPLEIVVSILEAAHIDSDAERTLGACSLVCKDWLAPAQKILYRRVTLTSDPAAVGFVTATSGSTPRSRALAEAVTSLRVIIDDNQPHHVSHSALAQAVLQCPNLDALSLAVYHDSCDPAKGQYQGLSRLFSTDIQSMPATRPRITTLRFDNWTDNASALVDLLEAFPSVTSLTISGTPPALPESATAPPCAIQELRIDCQPSLESIKWLLHDSPLRVLDFMREPECELLTCLLLDHHETLEFLALPSCASAEYSLALEQCTRLRDLRIEDLWTAQNAKRQLPPSLEHFAFSLGKRSALEPVIAAVKSNAPLKTVTMHMWSEDEQHPRLADLHIACALQGVELNVVRDIKAFRKL</sequence>
<evidence type="ECO:0000313" key="1">
    <source>
        <dbReference type="EMBL" id="GJE89713.1"/>
    </source>
</evidence>
<dbReference type="InterPro" id="IPR032675">
    <property type="entry name" value="LRR_dom_sf"/>
</dbReference>
<dbReference type="OrthoDB" id="2522283at2759"/>
<dbReference type="SUPFAM" id="SSF52047">
    <property type="entry name" value="RNI-like"/>
    <property type="match status" value="1"/>
</dbReference>
<evidence type="ECO:0000313" key="2">
    <source>
        <dbReference type="Proteomes" id="UP000703269"/>
    </source>
</evidence>
<comment type="caution">
    <text evidence="1">The sequence shown here is derived from an EMBL/GenBank/DDBJ whole genome shotgun (WGS) entry which is preliminary data.</text>
</comment>
<keyword evidence="2" id="KW-1185">Reference proteome</keyword>
<dbReference type="Gene3D" id="3.80.10.10">
    <property type="entry name" value="Ribonuclease Inhibitor"/>
    <property type="match status" value="1"/>
</dbReference>